<organism evidence="1 2">
    <name type="scientific">Longimicrobium terrae</name>
    <dbReference type="NCBI Taxonomy" id="1639882"/>
    <lineage>
        <taxon>Bacteria</taxon>
        <taxon>Pseudomonadati</taxon>
        <taxon>Gemmatimonadota</taxon>
        <taxon>Longimicrobiia</taxon>
        <taxon>Longimicrobiales</taxon>
        <taxon>Longimicrobiaceae</taxon>
        <taxon>Longimicrobium</taxon>
    </lineage>
</organism>
<keyword evidence="1" id="KW-0647">Proteasome</keyword>
<dbReference type="SUPFAM" id="SSF102712">
    <property type="entry name" value="JAB1/MPN domain"/>
    <property type="match status" value="1"/>
</dbReference>
<dbReference type="AlphaFoldDB" id="A0A841H1N8"/>
<proteinExistence type="predicted"/>
<protein>
    <submittedName>
        <fullName evidence="1">Proteasome lid subunit RPN8/RPN11</fullName>
    </submittedName>
</protein>
<accession>A0A841H1N8</accession>
<name>A0A841H1N8_9BACT</name>
<dbReference type="Proteomes" id="UP000582837">
    <property type="component" value="Unassembled WGS sequence"/>
</dbReference>
<evidence type="ECO:0000313" key="2">
    <source>
        <dbReference type="Proteomes" id="UP000582837"/>
    </source>
</evidence>
<evidence type="ECO:0000313" key="1">
    <source>
        <dbReference type="EMBL" id="MBB6071920.1"/>
    </source>
</evidence>
<dbReference type="Gene3D" id="3.40.140.10">
    <property type="entry name" value="Cytidine Deaminase, domain 2"/>
    <property type="match status" value="1"/>
</dbReference>
<dbReference type="GO" id="GO:0000502">
    <property type="term" value="C:proteasome complex"/>
    <property type="evidence" value="ECO:0007669"/>
    <property type="project" value="UniProtKB-KW"/>
</dbReference>
<comment type="caution">
    <text evidence="1">The sequence shown here is derived from an EMBL/GenBank/DDBJ whole genome shotgun (WGS) entry which is preliminary data.</text>
</comment>
<sequence>MTVDDGTEEPVIVRPPGRLERLVIPATVLSNTLQGLALGRDREMLAFWIGAELPGTAGATRALVSTVAFPRIRSGYSRFELAEGEMGHITRWCGKHGLWILAQVHTHPTDEDHSEADEAEPVSHRPGFLSVVIPYFARFSTVREPRWRAYEHQGGGDWRAINPEVRFEVLSDVWISGSE</sequence>
<dbReference type="EMBL" id="JACHIA010000011">
    <property type="protein sequence ID" value="MBB6071920.1"/>
    <property type="molecule type" value="Genomic_DNA"/>
</dbReference>
<gene>
    <name evidence="1" type="ORF">HNQ61_003580</name>
</gene>
<reference evidence="1 2" key="1">
    <citation type="submission" date="2020-08" db="EMBL/GenBank/DDBJ databases">
        <title>Genomic Encyclopedia of Type Strains, Phase IV (KMG-IV): sequencing the most valuable type-strain genomes for metagenomic binning, comparative biology and taxonomic classification.</title>
        <authorList>
            <person name="Goeker M."/>
        </authorList>
    </citation>
    <scope>NUCLEOTIDE SEQUENCE [LARGE SCALE GENOMIC DNA]</scope>
    <source>
        <strain evidence="1 2">DSM 29007</strain>
    </source>
</reference>
<keyword evidence="2" id="KW-1185">Reference proteome</keyword>